<keyword evidence="3" id="KW-1185">Reference proteome</keyword>
<dbReference type="PANTHER" id="PTHR33336">
    <property type="entry name" value="QUINOL MONOOXYGENASE YGIN-RELATED"/>
    <property type="match status" value="1"/>
</dbReference>
<dbReference type="Pfam" id="PF03992">
    <property type="entry name" value="ABM"/>
    <property type="match status" value="1"/>
</dbReference>
<organism evidence="2 3">
    <name type="scientific">Streptomyces chartreusis</name>
    <dbReference type="NCBI Taxonomy" id="1969"/>
    <lineage>
        <taxon>Bacteria</taxon>
        <taxon>Bacillati</taxon>
        <taxon>Actinomycetota</taxon>
        <taxon>Actinomycetes</taxon>
        <taxon>Kitasatosporales</taxon>
        <taxon>Streptomycetaceae</taxon>
        <taxon>Streptomyces</taxon>
    </lineage>
</organism>
<feature type="domain" description="ABM" evidence="1">
    <location>
        <begin position="2"/>
        <end position="91"/>
    </location>
</feature>
<dbReference type="EMBL" id="CP056041">
    <property type="protein sequence ID" value="QKZ16181.1"/>
    <property type="molecule type" value="Genomic_DNA"/>
</dbReference>
<dbReference type="Proteomes" id="UP000509418">
    <property type="component" value="Chromosome"/>
</dbReference>
<evidence type="ECO:0000313" key="3">
    <source>
        <dbReference type="Proteomes" id="UP000509418"/>
    </source>
</evidence>
<dbReference type="RefSeq" id="WP_176573867.1">
    <property type="nucleotide sequence ID" value="NZ_CBDRGH010000018.1"/>
</dbReference>
<keyword evidence="2" id="KW-0503">Monooxygenase</keyword>
<proteinExistence type="predicted"/>
<dbReference type="PANTHER" id="PTHR33336:SF3">
    <property type="entry name" value="ABM DOMAIN-CONTAINING PROTEIN"/>
    <property type="match status" value="1"/>
</dbReference>
<protein>
    <submittedName>
        <fullName evidence="2">Antibiotic biosynthesis monooxygenase</fullName>
    </submittedName>
</protein>
<sequence>MIFITAKFRVRPEHADRWPEISAEFTRATRAEPGCLWFDWSRSVEEPTEYVLVEAFRDEEAGAAHVQSAHFKAAQRTLPPHLLSTPRIVNMTVPQDDWSLLGEMAVPGQE</sequence>
<gene>
    <name evidence="2" type="ORF">HUT05_01575</name>
</gene>
<reference evidence="2 3" key="1">
    <citation type="submission" date="2020-06" db="EMBL/GenBank/DDBJ databases">
        <title>Genome mining for natural products.</title>
        <authorList>
            <person name="Zhang B."/>
            <person name="Shi J."/>
            <person name="Ge H."/>
        </authorList>
    </citation>
    <scope>NUCLEOTIDE SEQUENCE [LARGE SCALE GENOMIC DNA]</scope>
    <source>
        <strain evidence="2 3">NA02069</strain>
    </source>
</reference>
<dbReference type="InterPro" id="IPR011008">
    <property type="entry name" value="Dimeric_a/b-barrel"/>
</dbReference>
<dbReference type="GO" id="GO:0004497">
    <property type="term" value="F:monooxygenase activity"/>
    <property type="evidence" value="ECO:0007669"/>
    <property type="project" value="UniProtKB-KW"/>
</dbReference>
<dbReference type="InterPro" id="IPR050744">
    <property type="entry name" value="AI-2_Isomerase_LsrG"/>
</dbReference>
<dbReference type="AlphaFoldDB" id="A0A7I0NSY8"/>
<evidence type="ECO:0000259" key="1">
    <source>
        <dbReference type="PROSITE" id="PS51725"/>
    </source>
</evidence>
<name>A0A7I0NSY8_STRCX</name>
<dbReference type="PROSITE" id="PS51725">
    <property type="entry name" value="ABM"/>
    <property type="match status" value="1"/>
</dbReference>
<dbReference type="SUPFAM" id="SSF54909">
    <property type="entry name" value="Dimeric alpha+beta barrel"/>
    <property type="match status" value="1"/>
</dbReference>
<evidence type="ECO:0000313" key="2">
    <source>
        <dbReference type="EMBL" id="QKZ16181.1"/>
    </source>
</evidence>
<dbReference type="InterPro" id="IPR007138">
    <property type="entry name" value="ABM_dom"/>
</dbReference>
<accession>A0A7I0NSY8</accession>
<keyword evidence="2" id="KW-0560">Oxidoreductase</keyword>
<dbReference type="Gene3D" id="3.30.70.100">
    <property type="match status" value="1"/>
</dbReference>